<organism evidence="1 2">
    <name type="scientific">Brachionus plicatilis</name>
    <name type="common">Marine rotifer</name>
    <name type="synonym">Brachionus muelleri</name>
    <dbReference type="NCBI Taxonomy" id="10195"/>
    <lineage>
        <taxon>Eukaryota</taxon>
        <taxon>Metazoa</taxon>
        <taxon>Spiralia</taxon>
        <taxon>Gnathifera</taxon>
        <taxon>Rotifera</taxon>
        <taxon>Eurotatoria</taxon>
        <taxon>Monogononta</taxon>
        <taxon>Pseudotrocha</taxon>
        <taxon>Ploima</taxon>
        <taxon>Brachionidae</taxon>
        <taxon>Brachionus</taxon>
    </lineage>
</organism>
<dbReference type="Proteomes" id="UP000276133">
    <property type="component" value="Unassembled WGS sequence"/>
</dbReference>
<name>A0A3M7Q2T2_BRAPC</name>
<comment type="caution">
    <text evidence="1">The sequence shown here is derived from an EMBL/GenBank/DDBJ whole genome shotgun (WGS) entry which is preliminary data.</text>
</comment>
<evidence type="ECO:0000313" key="1">
    <source>
        <dbReference type="EMBL" id="RNA05747.1"/>
    </source>
</evidence>
<sequence>MLKNEFQLDIKDVMLAKQNQQQAAHKQLKNKQVEGNVKLGCTDFSMSDSMSFPLVMNRTGNVADESAMELAGVEEGDSLINQSH</sequence>
<evidence type="ECO:0000313" key="2">
    <source>
        <dbReference type="Proteomes" id="UP000276133"/>
    </source>
</evidence>
<accession>A0A3M7Q2T2</accession>
<gene>
    <name evidence="1" type="ORF">BpHYR1_025563</name>
</gene>
<proteinExistence type="predicted"/>
<protein>
    <submittedName>
        <fullName evidence="1">Uncharacterized protein</fullName>
    </submittedName>
</protein>
<dbReference type="EMBL" id="REGN01007618">
    <property type="protein sequence ID" value="RNA05747.1"/>
    <property type="molecule type" value="Genomic_DNA"/>
</dbReference>
<reference evidence="1 2" key="1">
    <citation type="journal article" date="2018" name="Sci. Rep.">
        <title>Genomic signatures of local adaptation to the degree of environmental predictability in rotifers.</title>
        <authorList>
            <person name="Franch-Gras L."/>
            <person name="Hahn C."/>
            <person name="Garcia-Roger E.M."/>
            <person name="Carmona M.J."/>
            <person name="Serra M."/>
            <person name="Gomez A."/>
        </authorList>
    </citation>
    <scope>NUCLEOTIDE SEQUENCE [LARGE SCALE GENOMIC DNA]</scope>
    <source>
        <strain evidence="1">HYR1</strain>
    </source>
</reference>
<dbReference type="AlphaFoldDB" id="A0A3M7Q2T2"/>
<keyword evidence="2" id="KW-1185">Reference proteome</keyword>